<dbReference type="GO" id="GO:0030288">
    <property type="term" value="C:outer membrane-bounded periplasmic space"/>
    <property type="evidence" value="ECO:0007669"/>
    <property type="project" value="InterPro"/>
</dbReference>
<evidence type="ECO:0000313" key="12">
    <source>
        <dbReference type="EMBL" id="CAD5110575.1"/>
    </source>
</evidence>
<dbReference type="SUPFAM" id="SSF49354">
    <property type="entry name" value="PapD-like"/>
    <property type="match status" value="1"/>
</dbReference>
<organism evidence="12 13">
    <name type="scientific">Zestomonas carbonaria</name>
    <dbReference type="NCBI Taxonomy" id="2762745"/>
    <lineage>
        <taxon>Bacteria</taxon>
        <taxon>Pseudomonadati</taxon>
        <taxon>Pseudomonadota</taxon>
        <taxon>Gammaproteobacteria</taxon>
        <taxon>Pseudomonadales</taxon>
        <taxon>Pseudomonadaceae</taxon>
        <taxon>Zestomonas</taxon>
    </lineage>
</organism>
<dbReference type="InterPro" id="IPR050643">
    <property type="entry name" value="Periplasmic_pilus_chap"/>
</dbReference>
<evidence type="ECO:0000256" key="1">
    <source>
        <dbReference type="ARBA" id="ARBA00004418"/>
    </source>
</evidence>
<evidence type="ECO:0000313" key="13">
    <source>
        <dbReference type="Proteomes" id="UP000583387"/>
    </source>
</evidence>
<feature type="domain" description="Pili assembly chaperone C-terminal" evidence="11">
    <location>
        <begin position="177"/>
        <end position="241"/>
    </location>
</feature>
<dbReference type="PANTHER" id="PTHR30251">
    <property type="entry name" value="PILUS ASSEMBLY CHAPERONE"/>
    <property type="match status" value="1"/>
</dbReference>
<dbReference type="Proteomes" id="UP000583387">
    <property type="component" value="Unassembled WGS sequence"/>
</dbReference>
<keyword evidence="5" id="KW-0574">Periplasm</keyword>
<gene>
    <name evidence="12" type="primary">yadV_4</name>
    <name evidence="12" type="ORF">PSEWESI4_04898</name>
</gene>
<keyword evidence="13" id="KW-1185">Reference proteome</keyword>
<dbReference type="PRINTS" id="PR00969">
    <property type="entry name" value="CHAPERONPILI"/>
</dbReference>
<keyword evidence="4 9" id="KW-0732">Signal</keyword>
<comment type="similarity">
    <text evidence="2 8">Belongs to the periplasmic pilus chaperone family.</text>
</comment>
<protein>
    <submittedName>
        <fullName evidence="12">Putative fimbrial chaperone YadV</fullName>
    </submittedName>
</protein>
<feature type="chain" id="PRO_5031554845" evidence="9">
    <location>
        <begin position="21"/>
        <end position="248"/>
    </location>
</feature>
<dbReference type="PROSITE" id="PS00635">
    <property type="entry name" value="PILI_CHAPERONE"/>
    <property type="match status" value="1"/>
</dbReference>
<reference evidence="12 13" key="1">
    <citation type="submission" date="2020-08" db="EMBL/GenBank/DDBJ databases">
        <authorList>
            <person name="Criscuolo A."/>
        </authorList>
    </citation>
    <scope>NUCLEOTIDE SEQUENCE [LARGE SCALE GENOMIC DNA]</scope>
    <source>
        <strain evidence="12">CIP111764</strain>
    </source>
</reference>
<dbReference type="InterPro" id="IPR013783">
    <property type="entry name" value="Ig-like_fold"/>
</dbReference>
<dbReference type="Gene3D" id="2.60.40.10">
    <property type="entry name" value="Immunoglobulins"/>
    <property type="match status" value="2"/>
</dbReference>
<dbReference type="Pfam" id="PF02753">
    <property type="entry name" value="PapD_C"/>
    <property type="match status" value="1"/>
</dbReference>
<dbReference type="InterPro" id="IPR018046">
    <property type="entry name" value="Pili_assmbl_chaperone_CS"/>
</dbReference>
<evidence type="ECO:0000256" key="4">
    <source>
        <dbReference type="ARBA" id="ARBA00022729"/>
    </source>
</evidence>
<dbReference type="GO" id="GO:0071555">
    <property type="term" value="P:cell wall organization"/>
    <property type="evidence" value="ECO:0007669"/>
    <property type="project" value="InterPro"/>
</dbReference>
<evidence type="ECO:0000256" key="9">
    <source>
        <dbReference type="SAM" id="SignalP"/>
    </source>
</evidence>
<evidence type="ECO:0000259" key="10">
    <source>
        <dbReference type="Pfam" id="PF00345"/>
    </source>
</evidence>
<sequence length="248" mass="26737">MHLGRIVALLVCLVMAPAHASIVITGTRVIYPASEKDISVTIRNTGKTPSLVQSWVDKGGAMDTNRTAGSPFLVTPPVSRLDPEKGLLLKVAYLNEPLPQDRESVFWLNVLEIPSQAPKKGADEEVDTSGSLQIAFRSQIKLFYRPSALKGSPSDAAQNLKWTIASSGGQTVLRAINDSPYHISPSKLQLSSGGSSHTDSELDMIPPLGNYDVVLPRNVAGWAKSGSRVRYTWINDFGGVVETEASVQ</sequence>
<evidence type="ECO:0000256" key="8">
    <source>
        <dbReference type="RuleBase" id="RU003918"/>
    </source>
</evidence>
<evidence type="ECO:0000256" key="3">
    <source>
        <dbReference type="ARBA" id="ARBA00022558"/>
    </source>
</evidence>
<keyword evidence="6 8" id="KW-0143">Chaperone</keyword>
<accession>A0A7U7IBK2</accession>
<dbReference type="EMBL" id="CAJFCI010000099">
    <property type="protein sequence ID" value="CAD5110575.1"/>
    <property type="molecule type" value="Genomic_DNA"/>
</dbReference>
<dbReference type="InterPro" id="IPR001829">
    <property type="entry name" value="Pili_assmbl_chaperone_bac"/>
</dbReference>
<proteinExistence type="inferred from homology"/>
<dbReference type="InterPro" id="IPR036316">
    <property type="entry name" value="Pili_assmbl_chap_C_dom_sf"/>
</dbReference>
<feature type="signal peptide" evidence="9">
    <location>
        <begin position="1"/>
        <end position="20"/>
    </location>
</feature>
<dbReference type="SUPFAM" id="SSF49584">
    <property type="entry name" value="Periplasmic chaperone C-domain"/>
    <property type="match status" value="1"/>
</dbReference>
<dbReference type="AlphaFoldDB" id="A0A7U7IBK2"/>
<dbReference type="RefSeq" id="WP_187673885.1">
    <property type="nucleotide sequence ID" value="NZ_CAJFCI010000099.1"/>
</dbReference>
<evidence type="ECO:0000256" key="5">
    <source>
        <dbReference type="ARBA" id="ARBA00022764"/>
    </source>
</evidence>
<name>A0A7U7IBK2_9GAMM</name>
<evidence type="ECO:0000256" key="2">
    <source>
        <dbReference type="ARBA" id="ARBA00007399"/>
    </source>
</evidence>
<dbReference type="InterPro" id="IPR008962">
    <property type="entry name" value="PapD-like_sf"/>
</dbReference>
<evidence type="ECO:0000259" key="11">
    <source>
        <dbReference type="Pfam" id="PF02753"/>
    </source>
</evidence>
<comment type="caution">
    <text evidence="12">The sequence shown here is derived from an EMBL/GenBank/DDBJ whole genome shotgun (WGS) entry which is preliminary data.</text>
</comment>
<dbReference type="InterPro" id="IPR016147">
    <property type="entry name" value="Pili_assmbl_chaperone_N"/>
</dbReference>
<dbReference type="Pfam" id="PF00345">
    <property type="entry name" value="PapD_N"/>
    <property type="match status" value="1"/>
</dbReference>
<evidence type="ECO:0000256" key="7">
    <source>
        <dbReference type="ARBA" id="ARBA00023319"/>
    </source>
</evidence>
<keyword evidence="3" id="KW-1029">Fimbrium biogenesis</keyword>
<keyword evidence="7" id="KW-0393">Immunoglobulin domain</keyword>
<comment type="subcellular location">
    <subcellularLocation>
        <location evidence="1 8">Periplasm</location>
    </subcellularLocation>
</comment>
<feature type="domain" description="Pili assembly chaperone N-terminal" evidence="10">
    <location>
        <begin position="21"/>
        <end position="149"/>
    </location>
</feature>
<dbReference type="InterPro" id="IPR016148">
    <property type="entry name" value="Pili_assmbl_chaperone_C"/>
</dbReference>
<evidence type="ECO:0000256" key="6">
    <source>
        <dbReference type="ARBA" id="ARBA00023186"/>
    </source>
</evidence>
<dbReference type="PANTHER" id="PTHR30251:SF2">
    <property type="entry name" value="FIMBRIAL CHAPERONE YADV-RELATED"/>
    <property type="match status" value="1"/>
</dbReference>